<protein>
    <submittedName>
        <fullName evidence="1">Uncharacterized protein</fullName>
    </submittedName>
</protein>
<evidence type="ECO:0000313" key="1">
    <source>
        <dbReference type="EMBL" id="OGC28287.1"/>
    </source>
</evidence>
<dbReference type="AlphaFoldDB" id="A0A1F4T6U1"/>
<evidence type="ECO:0000313" key="2">
    <source>
        <dbReference type="Proteomes" id="UP000178602"/>
    </source>
</evidence>
<organism evidence="1 2">
    <name type="scientific">candidate division WOR-1 bacterium RIFOXYC12_FULL_54_18</name>
    <dbReference type="NCBI Taxonomy" id="1802584"/>
    <lineage>
        <taxon>Bacteria</taxon>
        <taxon>Bacillati</taxon>
        <taxon>Saganbacteria</taxon>
    </lineage>
</organism>
<dbReference type="EMBL" id="MEUG01000001">
    <property type="protein sequence ID" value="OGC28287.1"/>
    <property type="molecule type" value="Genomic_DNA"/>
</dbReference>
<comment type="caution">
    <text evidence="1">The sequence shown here is derived from an EMBL/GenBank/DDBJ whole genome shotgun (WGS) entry which is preliminary data.</text>
</comment>
<gene>
    <name evidence="1" type="ORF">A3K49_04820</name>
</gene>
<proteinExistence type="predicted"/>
<reference evidence="1 2" key="1">
    <citation type="journal article" date="2016" name="Nat. Commun.">
        <title>Thousands of microbial genomes shed light on interconnected biogeochemical processes in an aquifer system.</title>
        <authorList>
            <person name="Anantharaman K."/>
            <person name="Brown C.T."/>
            <person name="Hug L.A."/>
            <person name="Sharon I."/>
            <person name="Castelle C.J."/>
            <person name="Probst A.J."/>
            <person name="Thomas B.C."/>
            <person name="Singh A."/>
            <person name="Wilkins M.J."/>
            <person name="Karaoz U."/>
            <person name="Brodie E.L."/>
            <person name="Williams K.H."/>
            <person name="Hubbard S.S."/>
            <person name="Banfield J.F."/>
        </authorList>
    </citation>
    <scope>NUCLEOTIDE SEQUENCE [LARGE SCALE GENOMIC DNA]</scope>
</reference>
<name>A0A1F4T6U1_UNCSA</name>
<dbReference type="Proteomes" id="UP000178602">
    <property type="component" value="Unassembled WGS sequence"/>
</dbReference>
<sequence>MFAELTKSFNVQGVLKENDKPVDSALGVDVTFALWPTLASTTKIWEETIKVYPDKNGFFTARLGTTTANKITANFDSHYYLSISYKGNYLLTDKNNAQSYKTPLLSSPYSISSINSVNAVNSRNHTGGYISMESDVVNLSGTLNIVDNFNIRTVEVPKKNMLAGWIILDSVTVLWGTSYHAESSWFQLKINNDYVKTDSIILMTPKNDEKAVLTEVGNGYFKVKVTNKSAVISYVLVNAAKAVSAVPPPFNHAPQAENVSFLVAPSAFAGKKGQWVKIGELDGYDYEDNADLEYYSNDGTTGDQAGTTGYNWTMRLTGKNYEYMIKSDSWYNQIVNMPANSERNLFDVSGTSPDEHRYYYCQDKGLNGVDVKQSNVAEIYARVGNTPLFPPGGWKEELVGPWPPISWPEPEWGYNEMVDWKQKVVSPLLEAIQNPMTEATNPLLSGLNNAFASKDVLTQYALKTEVAGLALADNSVTSPKLVDFSVISSKLADNSVISSKIADGTISNLDIMTGAGINTSKLSGAVSAITGNGLGTLAFKSSITESDITGGINAGSLVGQLTDSQISGLSASKVSGQFADSQISGLSASKVSGQFTDNQLAGISASKITGTLAGSQLGAGVVTGDKLAAGAIAGASAFKTVASVANLPASTGSGALAFVNSGTLGETGMYMDMMGGSWHKISAFRAPLGDMDGTLSTSKISGLGTLATKNAVDYNSTDIANKPALGSLAYKSSLAATDIPALDASKIATGTLADARIASVSASKITGTLSTTAIPNLDASKITTGTLADARIASISASKVTGTLATTAIPNIDASKITTGTISLSKVTFANSTENLSNWMEYKAAYSLNFGGFIINIPAQLKFKQGSTFNGNVYPEVNSTGDTTGYYLGTSSLKWRRIYAWKYYGTNTAITAADLNEKHNVSGAAEDGDVMMISGSDQMSVCNVANSTKVAGVYRGTEGGLTMNDELKDGKPIVYTGRYDVKVDATSGAIEPGDLLVSSANPGYAMKAPANPQAGTIIGKALKSMPAGQKGKLLVLVTLQ</sequence>
<accession>A0A1F4T6U1</accession>